<proteinExistence type="inferred from homology"/>
<gene>
    <name evidence="3" type="ORF">AUP43_05000</name>
</gene>
<dbReference type="CDD" id="cd00291">
    <property type="entry name" value="SirA_YedF_YeeD"/>
    <property type="match status" value="1"/>
</dbReference>
<dbReference type="SUPFAM" id="SSF64307">
    <property type="entry name" value="SirA-like"/>
    <property type="match status" value="1"/>
</dbReference>
<reference evidence="3 4" key="1">
    <citation type="submission" date="2015-12" db="EMBL/GenBank/DDBJ databases">
        <title>Genome sequence of Oceanibaculum pacificum MCCC 1A02656.</title>
        <authorList>
            <person name="Lu L."/>
            <person name="Lai Q."/>
            <person name="Shao Z."/>
            <person name="Qian P."/>
        </authorList>
    </citation>
    <scope>NUCLEOTIDE SEQUENCE [LARGE SCALE GENOMIC DNA]</scope>
    <source>
        <strain evidence="3 4">MCCC 1A02656</strain>
    </source>
</reference>
<dbReference type="OrthoDB" id="9797551at2"/>
<dbReference type="Gene3D" id="3.30.110.40">
    <property type="entry name" value="TusA-like domain"/>
    <property type="match status" value="1"/>
</dbReference>
<name>A0A154WFN9_9PROT</name>
<dbReference type="STRING" id="580166.AUP43_05000"/>
<evidence type="ECO:0000256" key="1">
    <source>
        <dbReference type="ARBA" id="ARBA00008984"/>
    </source>
</evidence>
<dbReference type="Proteomes" id="UP000076400">
    <property type="component" value="Unassembled WGS sequence"/>
</dbReference>
<dbReference type="InterPro" id="IPR001455">
    <property type="entry name" value="TusA-like"/>
</dbReference>
<evidence type="ECO:0000259" key="2">
    <source>
        <dbReference type="PROSITE" id="PS01148"/>
    </source>
</evidence>
<evidence type="ECO:0000313" key="4">
    <source>
        <dbReference type="Proteomes" id="UP000076400"/>
    </source>
</evidence>
<protein>
    <submittedName>
        <fullName evidence="3">Preprotein translocase subunit TatC</fullName>
    </submittedName>
</protein>
<dbReference type="PROSITE" id="PS01148">
    <property type="entry name" value="UPF0033"/>
    <property type="match status" value="1"/>
</dbReference>
<dbReference type="AlphaFoldDB" id="A0A154WFN9"/>
<accession>A0A154WFN9</accession>
<dbReference type="PANTHER" id="PTHR33279:SF6">
    <property type="entry name" value="SULFUR CARRIER PROTEIN YEDF-RELATED"/>
    <property type="match status" value="1"/>
</dbReference>
<keyword evidence="4" id="KW-1185">Reference proteome</keyword>
<dbReference type="Pfam" id="PF01206">
    <property type="entry name" value="TusA"/>
    <property type="match status" value="1"/>
</dbReference>
<dbReference type="PANTHER" id="PTHR33279">
    <property type="entry name" value="SULFUR CARRIER PROTEIN YEDF-RELATED"/>
    <property type="match status" value="1"/>
</dbReference>
<organism evidence="3 4">
    <name type="scientific">Oceanibaculum pacificum</name>
    <dbReference type="NCBI Taxonomy" id="580166"/>
    <lineage>
        <taxon>Bacteria</taxon>
        <taxon>Pseudomonadati</taxon>
        <taxon>Pseudomonadota</taxon>
        <taxon>Alphaproteobacteria</taxon>
        <taxon>Rhodospirillales</taxon>
        <taxon>Oceanibaculaceae</taxon>
        <taxon>Oceanibaculum</taxon>
    </lineage>
</organism>
<evidence type="ECO:0000313" key="3">
    <source>
        <dbReference type="EMBL" id="KZD12343.1"/>
    </source>
</evidence>
<dbReference type="InterPro" id="IPR036868">
    <property type="entry name" value="TusA-like_sf"/>
</dbReference>
<sequence>MELDTTGLKCPLPVLKARKKLKEVPAGGGRLKVLATDPGAVKDFEAFCEATGTRYVSWSEAGGVYTILLERP</sequence>
<dbReference type="EMBL" id="LPXN01000035">
    <property type="protein sequence ID" value="KZD12343.1"/>
    <property type="molecule type" value="Genomic_DNA"/>
</dbReference>
<feature type="domain" description="UPF0033" evidence="2">
    <location>
        <begin position="3"/>
        <end position="27"/>
    </location>
</feature>
<comment type="caution">
    <text evidence="3">The sequence shown here is derived from an EMBL/GenBank/DDBJ whole genome shotgun (WGS) entry which is preliminary data.</text>
</comment>
<comment type="similarity">
    <text evidence="1">Belongs to the sulfur carrier protein TusA family.</text>
</comment>